<dbReference type="AlphaFoldDB" id="X0SFL8"/>
<dbReference type="PANTHER" id="PTHR35864">
    <property type="entry name" value="ZINC METALLOPROTEASE MJ0611-RELATED"/>
    <property type="match status" value="1"/>
</dbReference>
<keyword evidence="5" id="KW-0645">Protease</keyword>
<evidence type="ECO:0000256" key="13">
    <source>
        <dbReference type="SAM" id="Phobius"/>
    </source>
</evidence>
<keyword evidence="12 13" id="KW-0472">Membrane</keyword>
<evidence type="ECO:0000256" key="5">
    <source>
        <dbReference type="ARBA" id="ARBA00022670"/>
    </source>
</evidence>
<evidence type="ECO:0000256" key="2">
    <source>
        <dbReference type="ARBA" id="ARBA00004651"/>
    </source>
</evidence>
<feature type="transmembrane region" description="Helical" evidence="13">
    <location>
        <begin position="145"/>
        <end position="166"/>
    </location>
</feature>
<comment type="similarity">
    <text evidence="3">Belongs to the peptidase M50B family.</text>
</comment>
<keyword evidence="8" id="KW-0378">Hydrolase</keyword>
<comment type="caution">
    <text evidence="14">The sequence shown here is derived from an EMBL/GenBank/DDBJ whole genome shotgun (WGS) entry which is preliminary data.</text>
</comment>
<proteinExistence type="inferred from homology"/>
<feature type="transmembrane region" description="Helical" evidence="13">
    <location>
        <begin position="12"/>
        <end position="33"/>
    </location>
</feature>
<evidence type="ECO:0000256" key="9">
    <source>
        <dbReference type="ARBA" id="ARBA00022833"/>
    </source>
</evidence>
<keyword evidence="10 13" id="KW-1133">Transmembrane helix</keyword>
<reference evidence="14" key="1">
    <citation type="journal article" date="2014" name="Front. Microbiol.">
        <title>High frequency of phylogenetically diverse reductive dehalogenase-homologous genes in deep subseafloor sedimentary metagenomes.</title>
        <authorList>
            <person name="Kawai M."/>
            <person name="Futagami T."/>
            <person name="Toyoda A."/>
            <person name="Takaki Y."/>
            <person name="Nishi S."/>
            <person name="Hori S."/>
            <person name="Arai W."/>
            <person name="Tsubouchi T."/>
            <person name="Morono Y."/>
            <person name="Uchiyama I."/>
            <person name="Ito T."/>
            <person name="Fujiyama A."/>
            <person name="Inagaki F."/>
            <person name="Takami H."/>
        </authorList>
    </citation>
    <scope>NUCLEOTIDE SEQUENCE</scope>
    <source>
        <strain evidence="14">Expedition CK06-06</strain>
    </source>
</reference>
<dbReference type="PANTHER" id="PTHR35864:SF1">
    <property type="entry name" value="ZINC METALLOPROTEASE YWHC-RELATED"/>
    <property type="match status" value="1"/>
</dbReference>
<dbReference type="CDD" id="cd06158">
    <property type="entry name" value="S2P-M50_like_1"/>
    <property type="match status" value="1"/>
</dbReference>
<dbReference type="GO" id="GO:0006508">
    <property type="term" value="P:proteolysis"/>
    <property type="evidence" value="ECO:0007669"/>
    <property type="project" value="UniProtKB-KW"/>
</dbReference>
<accession>X0SFL8</accession>
<dbReference type="InterPro" id="IPR052348">
    <property type="entry name" value="Metallopeptidase_M50B"/>
</dbReference>
<evidence type="ECO:0000256" key="11">
    <source>
        <dbReference type="ARBA" id="ARBA00023049"/>
    </source>
</evidence>
<evidence type="ECO:0000313" key="14">
    <source>
        <dbReference type="EMBL" id="GAF79799.1"/>
    </source>
</evidence>
<gene>
    <name evidence="14" type="ORF">S01H1_13915</name>
</gene>
<evidence type="ECO:0000256" key="6">
    <source>
        <dbReference type="ARBA" id="ARBA00022692"/>
    </source>
</evidence>
<evidence type="ECO:0000256" key="4">
    <source>
        <dbReference type="ARBA" id="ARBA00022475"/>
    </source>
</evidence>
<dbReference type="EMBL" id="BARS01007204">
    <property type="protein sequence ID" value="GAF79799.1"/>
    <property type="molecule type" value="Genomic_DNA"/>
</dbReference>
<evidence type="ECO:0000256" key="10">
    <source>
        <dbReference type="ARBA" id="ARBA00022989"/>
    </source>
</evidence>
<name>X0SFL8_9ZZZZ</name>
<evidence type="ECO:0000256" key="7">
    <source>
        <dbReference type="ARBA" id="ARBA00022723"/>
    </source>
</evidence>
<keyword evidence="7" id="KW-0479">Metal-binding</keyword>
<dbReference type="GO" id="GO:0005886">
    <property type="term" value="C:plasma membrane"/>
    <property type="evidence" value="ECO:0007669"/>
    <property type="project" value="UniProtKB-SubCell"/>
</dbReference>
<protein>
    <submittedName>
        <fullName evidence="14">Uncharacterized protein</fullName>
    </submittedName>
</protein>
<keyword evidence="6 13" id="KW-0812">Transmembrane</keyword>
<evidence type="ECO:0000256" key="1">
    <source>
        <dbReference type="ARBA" id="ARBA00001947"/>
    </source>
</evidence>
<dbReference type="GO" id="GO:0008237">
    <property type="term" value="F:metallopeptidase activity"/>
    <property type="evidence" value="ECO:0007669"/>
    <property type="project" value="UniProtKB-KW"/>
</dbReference>
<feature type="transmembrane region" description="Helical" evidence="13">
    <location>
        <begin position="101"/>
        <end position="125"/>
    </location>
</feature>
<dbReference type="GO" id="GO:0046872">
    <property type="term" value="F:metal ion binding"/>
    <property type="evidence" value="ECO:0007669"/>
    <property type="project" value="UniProtKB-KW"/>
</dbReference>
<keyword evidence="4" id="KW-1003">Cell membrane</keyword>
<keyword evidence="9" id="KW-0862">Zinc</keyword>
<sequence length="233" mass="25103">MIFRYLDLLDISFPLFLAFFGSVLAALLLGIVLHEFSHALAAYALGDRTAYRLGRLSLNPKVHLDPVGTAMLFLIGFGWGKPVPFNPYDLRNGPRAGMATVAAAGPFSNLVMASLLAIPIKLGWLPWHNPFAVFLSVSGWQFQDYVGLFLGSAVFLNVILAVFNLIPLFPLDGFRIAVGVLPPDLSRSLAELERYGPAILIALLALPFLTGVNPLSEVMVPAVEGITGVLTGV</sequence>
<dbReference type="InterPro" id="IPR044537">
    <property type="entry name" value="Rip2-like"/>
</dbReference>
<evidence type="ECO:0000256" key="12">
    <source>
        <dbReference type="ARBA" id="ARBA00023136"/>
    </source>
</evidence>
<evidence type="ECO:0000256" key="8">
    <source>
        <dbReference type="ARBA" id="ARBA00022801"/>
    </source>
</evidence>
<organism evidence="14">
    <name type="scientific">marine sediment metagenome</name>
    <dbReference type="NCBI Taxonomy" id="412755"/>
    <lineage>
        <taxon>unclassified sequences</taxon>
        <taxon>metagenomes</taxon>
        <taxon>ecological metagenomes</taxon>
    </lineage>
</organism>
<comment type="subcellular location">
    <subcellularLocation>
        <location evidence="2">Cell membrane</location>
        <topology evidence="2">Multi-pass membrane protein</topology>
    </subcellularLocation>
</comment>
<comment type="cofactor">
    <cofactor evidence="1">
        <name>Zn(2+)</name>
        <dbReference type="ChEBI" id="CHEBI:29105"/>
    </cofactor>
</comment>
<evidence type="ECO:0000256" key="3">
    <source>
        <dbReference type="ARBA" id="ARBA00007931"/>
    </source>
</evidence>
<keyword evidence="11" id="KW-0482">Metalloprotease</keyword>